<dbReference type="PANTHER" id="PTHR24031">
    <property type="entry name" value="RNA HELICASE"/>
    <property type="match status" value="1"/>
</dbReference>
<protein>
    <recommendedName>
        <fullName evidence="8">ATP-dependent RNA helicase</fullName>
        <ecNumber evidence="8">3.6.4.13</ecNumber>
    </recommendedName>
</protein>
<dbReference type="SMART" id="SM01178">
    <property type="entry name" value="DUF4217"/>
    <property type="match status" value="1"/>
</dbReference>
<keyword evidence="3 7" id="KW-0347">Helicase</keyword>
<dbReference type="InterPro" id="IPR000629">
    <property type="entry name" value="RNA-helicase_DEAD-box_CS"/>
</dbReference>
<evidence type="ECO:0000259" key="10">
    <source>
        <dbReference type="PROSITE" id="PS51192"/>
    </source>
</evidence>
<evidence type="ECO:0000256" key="8">
    <source>
        <dbReference type="RuleBase" id="RU365068"/>
    </source>
</evidence>
<keyword evidence="2 7" id="KW-0378">Hydrolase</keyword>
<dbReference type="Pfam" id="PF00271">
    <property type="entry name" value="Helicase_C"/>
    <property type="match status" value="1"/>
</dbReference>
<dbReference type="GO" id="GO:0016887">
    <property type="term" value="F:ATP hydrolysis activity"/>
    <property type="evidence" value="ECO:0007669"/>
    <property type="project" value="RHEA"/>
</dbReference>
<dbReference type="InterPro" id="IPR014001">
    <property type="entry name" value="Helicase_ATP-bd"/>
</dbReference>
<dbReference type="PROSITE" id="PS51192">
    <property type="entry name" value="HELICASE_ATP_BIND_1"/>
    <property type="match status" value="1"/>
</dbReference>
<evidence type="ECO:0000256" key="4">
    <source>
        <dbReference type="ARBA" id="ARBA00022840"/>
    </source>
</evidence>
<sequence length="586" mass="65888">LVMTTTDVSWSSLGLRPTTEAAIDTLGFPTMTPVQAATIPLFMSGTRDVAVQACTGSGKTLAFLVPIFDLLQRREFRPHQVGAVIISPTRELASQIFAIAQGLIELIPDLHALLLVGGVPLEHDINQFRSSGANLIIATPGRLEDVVTSPNSHLSLDFRELDVLVMDEADRLLDMGFDVSITNVLARLPKQRRTGLFSATQTQEVERLVRAGLRNPSRIEVQVRSKQITPLSLTNSFMTIGADQKLAQLVSLLVSSPGTKIIVFVLTCAMVDYLHLALGRLPRLEFRKIRALHGQMKQLQRMRLFNEFVVDDDSSSPVLLCTDLVARGIDIPDVDLIIQFDPPQDPSYFVHRVGRTARMGRSGNALVLLLPDETDYVDVLATNKVPLVKSSHVACGEQYTNELIAEMRQNALQDRELIEKGQRAFVSFVRGYKEHHCNFVFRLGKLPLALMAKGFGLVLLPRMPEMKSPELFDAVKVHPDSIPFANRNRERQRMANLEGKRAQRVAAKTQRELERKVAKGREKVAVHQRRKRKQSATQDRQAEWDELAKEAYEYKRLKQGKINLKEFEIAVGERFVDDDELRRPNR</sequence>
<feature type="region of interest" description="Disordered" evidence="9">
    <location>
        <begin position="518"/>
        <end position="541"/>
    </location>
</feature>
<dbReference type="InterPro" id="IPR025313">
    <property type="entry name" value="SPB4-like_CTE"/>
</dbReference>
<feature type="non-terminal residue" evidence="13">
    <location>
        <position position="1"/>
    </location>
</feature>
<dbReference type="CDD" id="cd18787">
    <property type="entry name" value="SF2_C_DEAD"/>
    <property type="match status" value="1"/>
</dbReference>
<dbReference type="SMART" id="SM00487">
    <property type="entry name" value="DEXDc"/>
    <property type="match status" value="1"/>
</dbReference>
<dbReference type="InterPro" id="IPR014014">
    <property type="entry name" value="RNA_helicase_DEAD_Q_motif"/>
</dbReference>
<dbReference type="Pfam" id="PF00270">
    <property type="entry name" value="DEAD"/>
    <property type="match status" value="1"/>
</dbReference>
<dbReference type="Gene3D" id="3.40.50.300">
    <property type="entry name" value="P-loop containing nucleotide triphosphate hydrolases"/>
    <property type="match status" value="2"/>
</dbReference>
<comment type="domain">
    <text evidence="8">The Q motif is unique to and characteristic of the DEAD box family of RNA helicases and controls ATP binding and hydrolysis.</text>
</comment>
<evidence type="ECO:0000256" key="3">
    <source>
        <dbReference type="ARBA" id="ARBA00022806"/>
    </source>
</evidence>
<name>A0A0H5QTN3_9EUKA</name>
<feature type="domain" description="Helicase ATP-binding" evidence="10">
    <location>
        <begin position="40"/>
        <end position="219"/>
    </location>
</feature>
<evidence type="ECO:0000259" key="11">
    <source>
        <dbReference type="PROSITE" id="PS51194"/>
    </source>
</evidence>
<dbReference type="GO" id="GO:0003723">
    <property type="term" value="F:RNA binding"/>
    <property type="evidence" value="ECO:0007669"/>
    <property type="project" value="UniProtKB-UniRule"/>
</dbReference>
<evidence type="ECO:0000256" key="1">
    <source>
        <dbReference type="ARBA" id="ARBA00022741"/>
    </source>
</evidence>
<dbReference type="AlphaFoldDB" id="A0A0H5QTN3"/>
<dbReference type="CDD" id="cd17960">
    <property type="entry name" value="DEADc_DDX55"/>
    <property type="match status" value="1"/>
</dbReference>
<reference evidence="13" key="1">
    <citation type="submission" date="2015-04" db="EMBL/GenBank/DDBJ databases">
        <title>The genome sequence of the plant pathogenic Rhizarian Plasmodiophora brassicae reveals insights in its biotrophic life cycle and the origin of chitin synthesis.</title>
        <authorList>
            <person name="Schwelm A."/>
            <person name="Fogelqvist J."/>
            <person name="Knaust A."/>
            <person name="Julke S."/>
            <person name="Lilja T."/>
            <person name="Dhandapani V."/>
            <person name="Bonilla-Rosso G."/>
            <person name="Karlsson M."/>
            <person name="Shevchenko A."/>
            <person name="Choi S.R."/>
            <person name="Kim H.G."/>
            <person name="Park J.Y."/>
            <person name="Lim Y.P."/>
            <person name="Ludwig-Muller J."/>
            <person name="Dixelius C."/>
        </authorList>
    </citation>
    <scope>NUCLEOTIDE SEQUENCE</scope>
    <source>
        <tissue evidence="13">Potato root galls</tissue>
    </source>
</reference>
<dbReference type="PROSITE" id="PS51195">
    <property type="entry name" value="Q_MOTIF"/>
    <property type="match status" value="1"/>
</dbReference>
<dbReference type="PROSITE" id="PS00039">
    <property type="entry name" value="DEAD_ATP_HELICASE"/>
    <property type="match status" value="1"/>
</dbReference>
<evidence type="ECO:0000313" key="13">
    <source>
        <dbReference type="EMBL" id="CRZ04921.1"/>
    </source>
</evidence>
<evidence type="ECO:0000256" key="5">
    <source>
        <dbReference type="ARBA" id="ARBA00022884"/>
    </source>
</evidence>
<feature type="domain" description="DEAD-box RNA helicase Q" evidence="12">
    <location>
        <begin position="8"/>
        <end position="36"/>
    </location>
</feature>
<dbReference type="GO" id="GO:0005524">
    <property type="term" value="F:ATP binding"/>
    <property type="evidence" value="ECO:0007669"/>
    <property type="project" value="UniProtKB-UniRule"/>
</dbReference>
<comment type="function">
    <text evidence="8">RNA helicase.</text>
</comment>
<accession>A0A0H5QTN3</accession>
<dbReference type="EMBL" id="HACM01004479">
    <property type="protein sequence ID" value="CRZ04921.1"/>
    <property type="molecule type" value="Transcribed_RNA"/>
</dbReference>
<dbReference type="GO" id="GO:0003724">
    <property type="term" value="F:RNA helicase activity"/>
    <property type="evidence" value="ECO:0007669"/>
    <property type="project" value="UniProtKB-EC"/>
</dbReference>
<proteinExistence type="inferred from homology"/>
<dbReference type="InterPro" id="IPR011545">
    <property type="entry name" value="DEAD/DEAH_box_helicase_dom"/>
</dbReference>
<dbReference type="SMART" id="SM00490">
    <property type="entry name" value="HELICc"/>
    <property type="match status" value="1"/>
</dbReference>
<dbReference type="Pfam" id="PF13959">
    <property type="entry name" value="CTE_SPB4"/>
    <property type="match status" value="1"/>
</dbReference>
<keyword evidence="4 7" id="KW-0067">ATP-binding</keyword>
<organism evidence="13">
    <name type="scientific">Spongospora subterranea</name>
    <dbReference type="NCBI Taxonomy" id="70186"/>
    <lineage>
        <taxon>Eukaryota</taxon>
        <taxon>Sar</taxon>
        <taxon>Rhizaria</taxon>
        <taxon>Endomyxa</taxon>
        <taxon>Phytomyxea</taxon>
        <taxon>Plasmodiophorida</taxon>
        <taxon>Plasmodiophoridae</taxon>
        <taxon>Spongospora</taxon>
    </lineage>
</organism>
<evidence type="ECO:0000256" key="2">
    <source>
        <dbReference type="ARBA" id="ARBA00022801"/>
    </source>
</evidence>
<keyword evidence="5 8" id="KW-0694">RNA-binding</keyword>
<comment type="similarity">
    <text evidence="7">Belongs to the DEAD box helicase family.</text>
</comment>
<feature type="short sequence motif" description="Q motif" evidence="6">
    <location>
        <begin position="8"/>
        <end position="36"/>
    </location>
</feature>
<evidence type="ECO:0000259" key="12">
    <source>
        <dbReference type="PROSITE" id="PS51195"/>
    </source>
</evidence>
<dbReference type="SUPFAM" id="SSF52540">
    <property type="entry name" value="P-loop containing nucleoside triphosphate hydrolases"/>
    <property type="match status" value="1"/>
</dbReference>
<feature type="domain" description="Helicase C-terminal" evidence="11">
    <location>
        <begin position="245"/>
        <end position="404"/>
    </location>
</feature>
<evidence type="ECO:0000256" key="9">
    <source>
        <dbReference type="SAM" id="MobiDB-lite"/>
    </source>
</evidence>
<dbReference type="EC" id="3.6.4.13" evidence="8"/>
<dbReference type="PROSITE" id="PS51194">
    <property type="entry name" value="HELICASE_CTER"/>
    <property type="match status" value="1"/>
</dbReference>
<evidence type="ECO:0000256" key="7">
    <source>
        <dbReference type="RuleBase" id="RU000492"/>
    </source>
</evidence>
<dbReference type="InterPro" id="IPR027417">
    <property type="entry name" value="P-loop_NTPase"/>
</dbReference>
<comment type="catalytic activity">
    <reaction evidence="8">
        <text>ATP + H2O = ADP + phosphate + H(+)</text>
        <dbReference type="Rhea" id="RHEA:13065"/>
        <dbReference type="ChEBI" id="CHEBI:15377"/>
        <dbReference type="ChEBI" id="CHEBI:15378"/>
        <dbReference type="ChEBI" id="CHEBI:30616"/>
        <dbReference type="ChEBI" id="CHEBI:43474"/>
        <dbReference type="ChEBI" id="CHEBI:456216"/>
        <dbReference type="EC" id="3.6.4.13"/>
    </reaction>
</comment>
<keyword evidence="1 7" id="KW-0547">Nucleotide-binding</keyword>
<dbReference type="InterPro" id="IPR001650">
    <property type="entry name" value="Helicase_C-like"/>
</dbReference>
<evidence type="ECO:0000256" key="6">
    <source>
        <dbReference type="PROSITE-ProRule" id="PRU00552"/>
    </source>
</evidence>